<organism evidence="1 2">
    <name type="scientific">Sorangium cellulosum</name>
    <name type="common">Polyangium cellulosum</name>
    <dbReference type="NCBI Taxonomy" id="56"/>
    <lineage>
        <taxon>Bacteria</taxon>
        <taxon>Pseudomonadati</taxon>
        <taxon>Myxococcota</taxon>
        <taxon>Polyangia</taxon>
        <taxon>Polyangiales</taxon>
        <taxon>Polyangiaceae</taxon>
        <taxon>Sorangium</taxon>
    </lineage>
</organism>
<sequence>MTVTVRARTAAFGLAEGIALSPFGEGNVAALDEASRRESTW</sequence>
<dbReference type="EMBL" id="CP012672">
    <property type="protein sequence ID" value="AUX37866.1"/>
    <property type="molecule type" value="Genomic_DNA"/>
</dbReference>
<dbReference type="RefSeq" id="WP_257792755.1">
    <property type="nucleotide sequence ID" value="NZ_CP012672.1"/>
</dbReference>
<name>A0A4P2R513_SORCE</name>
<accession>A0A4P2R513</accession>
<gene>
    <name evidence="1" type="ORF">SOCE836_101020</name>
</gene>
<proteinExistence type="predicted"/>
<protein>
    <submittedName>
        <fullName evidence="1">Uncharacterized protein</fullName>
    </submittedName>
</protein>
<dbReference type="AlphaFoldDB" id="A0A4P2R513"/>
<reference evidence="1 2" key="1">
    <citation type="submission" date="2015-09" db="EMBL/GenBank/DDBJ databases">
        <title>Sorangium comparison.</title>
        <authorList>
            <person name="Zaburannyi N."/>
            <person name="Bunk B."/>
            <person name="Overmann J."/>
            <person name="Mueller R."/>
        </authorList>
    </citation>
    <scope>NUCLEOTIDE SEQUENCE [LARGE SCALE GENOMIC DNA]</scope>
    <source>
        <strain evidence="1 2">So ce836</strain>
    </source>
</reference>
<evidence type="ECO:0000313" key="2">
    <source>
        <dbReference type="Proteomes" id="UP000295497"/>
    </source>
</evidence>
<dbReference type="Proteomes" id="UP000295497">
    <property type="component" value="Chromosome"/>
</dbReference>
<evidence type="ECO:0000313" key="1">
    <source>
        <dbReference type="EMBL" id="AUX37866.1"/>
    </source>
</evidence>